<dbReference type="EMBL" id="JXJN01014228">
    <property type="status" value="NOT_ANNOTATED_CDS"/>
    <property type="molecule type" value="Genomic_DNA"/>
</dbReference>
<protein>
    <recommendedName>
        <fullName evidence="3">Helicase MOV-10-like beta-barrel domain-containing protein</fullName>
    </recommendedName>
</protein>
<dbReference type="AlphaFoldDB" id="A0A1B0BH96"/>
<reference evidence="5" key="1">
    <citation type="submission" date="2015-01" db="EMBL/GenBank/DDBJ databases">
        <authorList>
            <person name="Aksoy S."/>
            <person name="Warren W."/>
            <person name="Wilson R.K."/>
        </authorList>
    </citation>
    <scope>NUCLEOTIDE SEQUENCE [LARGE SCALE GENOMIC DNA]</scope>
    <source>
        <strain evidence="5">IAEA</strain>
    </source>
</reference>
<keyword evidence="2" id="KW-0963">Cytoplasm</keyword>
<keyword evidence="5" id="KW-1185">Reference proteome</keyword>
<dbReference type="GO" id="GO:0004386">
    <property type="term" value="F:helicase activity"/>
    <property type="evidence" value="ECO:0007669"/>
    <property type="project" value="UniProtKB-KW"/>
</dbReference>
<dbReference type="PANTHER" id="PTHR45418:SF5">
    <property type="entry name" value="BRCA2-INTERACTING PROTEIN-LIKE-RELATED"/>
    <property type="match status" value="1"/>
</dbReference>
<name>A0A1B0BH96_9MUSC</name>
<dbReference type="InterPro" id="IPR049080">
    <property type="entry name" value="MOV-10-like_beta-barrel"/>
</dbReference>
<dbReference type="VEuPathDB" id="VectorBase:GPPI030012"/>
<dbReference type="EnsemblMetazoa" id="GPPI030012-RA">
    <property type="protein sequence ID" value="GPPI030012-PA"/>
    <property type="gene ID" value="GPPI030012"/>
</dbReference>
<dbReference type="GO" id="GO:0005524">
    <property type="term" value="F:ATP binding"/>
    <property type="evidence" value="ECO:0007669"/>
    <property type="project" value="UniProtKB-KW"/>
</dbReference>
<feature type="domain" description="Helicase MOV-10-like beta-barrel" evidence="3">
    <location>
        <begin position="16"/>
        <end position="82"/>
    </location>
</feature>
<comment type="subcellular location">
    <subcellularLocation>
        <location evidence="1">Cytoplasm</location>
    </subcellularLocation>
</comment>
<reference evidence="4" key="2">
    <citation type="submission" date="2020-05" db="UniProtKB">
        <authorList>
            <consortium name="EnsemblMetazoa"/>
        </authorList>
    </citation>
    <scope>IDENTIFICATION</scope>
    <source>
        <strain evidence="4">IAEA</strain>
    </source>
</reference>
<evidence type="ECO:0000256" key="2">
    <source>
        <dbReference type="ARBA" id="ARBA00022490"/>
    </source>
</evidence>
<organism evidence="4 5">
    <name type="scientific">Glossina palpalis gambiensis</name>
    <dbReference type="NCBI Taxonomy" id="67801"/>
    <lineage>
        <taxon>Eukaryota</taxon>
        <taxon>Metazoa</taxon>
        <taxon>Ecdysozoa</taxon>
        <taxon>Arthropoda</taxon>
        <taxon>Hexapoda</taxon>
        <taxon>Insecta</taxon>
        <taxon>Pterygota</taxon>
        <taxon>Neoptera</taxon>
        <taxon>Endopterygota</taxon>
        <taxon>Diptera</taxon>
        <taxon>Brachycera</taxon>
        <taxon>Muscomorpha</taxon>
        <taxon>Hippoboscoidea</taxon>
        <taxon>Glossinidae</taxon>
        <taxon>Glossina</taxon>
    </lineage>
</organism>
<dbReference type="GO" id="GO:0016787">
    <property type="term" value="F:hydrolase activity"/>
    <property type="evidence" value="ECO:0007669"/>
    <property type="project" value="UniProtKB-KW"/>
</dbReference>
<evidence type="ECO:0000313" key="5">
    <source>
        <dbReference type="Proteomes" id="UP000092460"/>
    </source>
</evidence>
<evidence type="ECO:0000256" key="1">
    <source>
        <dbReference type="ARBA" id="ARBA00004496"/>
    </source>
</evidence>
<dbReference type="Pfam" id="PF21634">
    <property type="entry name" value="MOV-10_beta-barrel"/>
    <property type="match status" value="1"/>
</dbReference>
<accession>A0A1B0BH96</accession>
<proteinExistence type="predicted"/>
<dbReference type="STRING" id="67801.A0A1B0BH96"/>
<evidence type="ECO:0000259" key="3">
    <source>
        <dbReference type="Pfam" id="PF21634"/>
    </source>
</evidence>
<dbReference type="Proteomes" id="UP000092460">
    <property type="component" value="Unassembled WGS sequence"/>
</dbReference>
<evidence type="ECO:0000313" key="4">
    <source>
        <dbReference type="EnsemblMetazoa" id="GPPI030012-PA"/>
    </source>
</evidence>
<sequence length="221" mass="25908">MKSPAKCNGERAYFTREGKYLALTTENLFERRPSLVIGDRVKADIPWAEGENAERKYVGVIHEVLRNRTLIRFDYNFQQSYNYVDCRLEFYFPHYEFRKQHYAISRAAENFGEQFLFPSRVQTRECPQLDIHLNDEGNLLLHRCRRCEWHNYILNSEQKRAVANILRGEIRNMPHTLVPGTRLLVGTPSSSCADVITTRLIESGVLKMDDLTRLVSHKEIK</sequence>
<dbReference type="GO" id="GO:0005737">
    <property type="term" value="C:cytoplasm"/>
    <property type="evidence" value="ECO:0007669"/>
    <property type="project" value="UniProtKB-SubCell"/>
</dbReference>
<dbReference type="PANTHER" id="PTHR45418">
    <property type="entry name" value="CANCER/TESTIS ANTIGEN 55"/>
    <property type="match status" value="1"/>
</dbReference>